<dbReference type="Proteomes" id="UP001107558">
    <property type="component" value="Chromosome 4"/>
</dbReference>
<proteinExistence type="predicted"/>
<dbReference type="AlphaFoldDB" id="A0A9J6BDQ4"/>
<gene>
    <name evidence="1" type="ORF">PVAND_015958</name>
</gene>
<organism evidence="1 2">
    <name type="scientific">Polypedilum vanderplanki</name>
    <name type="common">Sleeping chironomid midge</name>
    <dbReference type="NCBI Taxonomy" id="319348"/>
    <lineage>
        <taxon>Eukaryota</taxon>
        <taxon>Metazoa</taxon>
        <taxon>Ecdysozoa</taxon>
        <taxon>Arthropoda</taxon>
        <taxon>Hexapoda</taxon>
        <taxon>Insecta</taxon>
        <taxon>Pterygota</taxon>
        <taxon>Neoptera</taxon>
        <taxon>Endopterygota</taxon>
        <taxon>Diptera</taxon>
        <taxon>Nematocera</taxon>
        <taxon>Chironomoidea</taxon>
        <taxon>Chironomidae</taxon>
        <taxon>Chironominae</taxon>
        <taxon>Polypedilum</taxon>
        <taxon>Polypedilum</taxon>
    </lineage>
</organism>
<reference evidence="1" key="1">
    <citation type="submission" date="2021-03" db="EMBL/GenBank/DDBJ databases">
        <title>Chromosome level genome of the anhydrobiotic midge Polypedilum vanderplanki.</title>
        <authorList>
            <person name="Yoshida Y."/>
            <person name="Kikawada T."/>
            <person name="Gusev O."/>
        </authorList>
    </citation>
    <scope>NUCLEOTIDE SEQUENCE</scope>
    <source>
        <strain evidence="1">NIAS01</strain>
        <tissue evidence="1">Whole body or cell culture</tissue>
    </source>
</reference>
<evidence type="ECO:0000313" key="2">
    <source>
        <dbReference type="Proteomes" id="UP001107558"/>
    </source>
</evidence>
<dbReference type="EMBL" id="JADBJN010000004">
    <property type="protein sequence ID" value="KAG5668001.1"/>
    <property type="molecule type" value="Genomic_DNA"/>
</dbReference>
<comment type="caution">
    <text evidence="1">The sequence shown here is derived from an EMBL/GenBank/DDBJ whole genome shotgun (WGS) entry which is preliminary data.</text>
</comment>
<evidence type="ECO:0000313" key="1">
    <source>
        <dbReference type="EMBL" id="KAG5668001.1"/>
    </source>
</evidence>
<name>A0A9J6BDQ4_POLVA</name>
<sequence length="179" mass="21127">MNHLKQTTSIRLKTFESSLEWNIENFSKYTECGIYQLKSETRNYQETHNDENPKYQWKFGLNFPKTENEKIKLFFEITDNFPSVSHVFAVKVTTNMIGHQLLSPANRNLVKSKGIYAQPEEVEAFCKETTFEKLSDDGRKIIEIEFVDMKEVGKFIFGGTLSLDVKVWMREFQVENFWK</sequence>
<protein>
    <submittedName>
        <fullName evidence="1">Uncharacterized protein</fullName>
    </submittedName>
</protein>
<keyword evidence="2" id="KW-1185">Reference proteome</keyword>
<accession>A0A9J6BDQ4</accession>